<feature type="region of interest" description="Disordered" evidence="1">
    <location>
        <begin position="1"/>
        <end position="34"/>
    </location>
</feature>
<sequence>MAGRLRSGRCRLSPAGAHRNGVMTTAPEPTDRGTLADRVRDSLRTVIDPELGQNVVDLGLIYFVAVNDLSTAHVVMTTTTRGCPAVGYLKDGVERAACAVPGVAAAEVAVTYEPPWSPDMMSGRSGQRHCPEKPRFWRPW</sequence>
<comment type="caution">
    <text evidence="3">The sequence shown here is derived from an EMBL/GenBank/DDBJ whole genome shotgun (WGS) entry which is preliminary data.</text>
</comment>
<proteinExistence type="predicted"/>
<gene>
    <name evidence="3" type="ORF">G6N74_16695</name>
</gene>
<dbReference type="Pfam" id="PF01883">
    <property type="entry name" value="FeS_assembly_P"/>
    <property type="match status" value="1"/>
</dbReference>
<accession>A0A7C9VEA3</accession>
<evidence type="ECO:0000313" key="3">
    <source>
        <dbReference type="EMBL" id="NGN42710.1"/>
    </source>
</evidence>
<evidence type="ECO:0000259" key="2">
    <source>
        <dbReference type="Pfam" id="PF01883"/>
    </source>
</evidence>
<dbReference type="AlphaFoldDB" id="A0A7C9VEA3"/>
<dbReference type="EMBL" id="JAAKZG010000006">
    <property type="protein sequence ID" value="NGN42710.1"/>
    <property type="molecule type" value="Genomic_DNA"/>
</dbReference>
<feature type="domain" description="MIP18 family-like" evidence="2">
    <location>
        <begin position="37"/>
        <end position="108"/>
    </location>
</feature>
<evidence type="ECO:0000313" key="4">
    <source>
        <dbReference type="Proteomes" id="UP000481252"/>
    </source>
</evidence>
<dbReference type="PANTHER" id="PTHR42831">
    <property type="entry name" value="FE-S PROTEIN MATURATION AUXILIARY FACTOR YITW"/>
    <property type="match status" value="1"/>
</dbReference>
<protein>
    <submittedName>
        <fullName evidence="3">Metal-sulfur cluster assembly factor</fullName>
    </submittedName>
</protein>
<dbReference type="InterPro" id="IPR002744">
    <property type="entry name" value="MIP18-like"/>
</dbReference>
<dbReference type="PANTHER" id="PTHR42831:SF1">
    <property type="entry name" value="FE-S PROTEIN MATURATION AUXILIARY FACTOR YITW"/>
    <property type="match status" value="1"/>
</dbReference>
<evidence type="ECO:0000256" key="1">
    <source>
        <dbReference type="SAM" id="MobiDB-lite"/>
    </source>
</evidence>
<name>A0A7C9VEA3_9HYPH</name>
<dbReference type="Gene3D" id="3.30.300.130">
    <property type="entry name" value="Fe-S cluster assembly (FSCA)"/>
    <property type="match status" value="1"/>
</dbReference>
<dbReference type="Proteomes" id="UP000481252">
    <property type="component" value="Unassembled WGS sequence"/>
</dbReference>
<keyword evidence="4" id="KW-1185">Reference proteome</keyword>
<organism evidence="3 4">
    <name type="scientific">Mesorhizobium zhangyense</name>
    <dbReference type="NCBI Taxonomy" id="1776730"/>
    <lineage>
        <taxon>Bacteria</taxon>
        <taxon>Pseudomonadati</taxon>
        <taxon>Pseudomonadota</taxon>
        <taxon>Alphaproteobacteria</taxon>
        <taxon>Hyphomicrobiales</taxon>
        <taxon>Phyllobacteriaceae</taxon>
        <taxon>Mesorhizobium</taxon>
    </lineage>
</organism>
<dbReference type="InterPro" id="IPR052339">
    <property type="entry name" value="Fe-S_Maturation_MIP18"/>
</dbReference>
<dbReference type="SUPFAM" id="SSF117916">
    <property type="entry name" value="Fe-S cluster assembly (FSCA) domain-like"/>
    <property type="match status" value="1"/>
</dbReference>
<dbReference type="InterPro" id="IPR034904">
    <property type="entry name" value="FSCA_dom_sf"/>
</dbReference>
<reference evidence="3 4" key="1">
    <citation type="submission" date="2020-02" db="EMBL/GenBank/DDBJ databases">
        <title>Genome sequence of the type strain CGMCC 1.15528 of Mesorhizobium zhangyense.</title>
        <authorList>
            <person name="Gao J."/>
            <person name="Sun J."/>
        </authorList>
    </citation>
    <scope>NUCLEOTIDE SEQUENCE [LARGE SCALE GENOMIC DNA]</scope>
    <source>
        <strain evidence="3 4">CGMCC 1.15528</strain>
    </source>
</reference>